<dbReference type="AlphaFoldDB" id="A0A9P9YZM7"/>
<dbReference type="Proteomes" id="UP001059596">
    <property type="component" value="Chromosome 3R"/>
</dbReference>
<comment type="caution">
    <text evidence="2">The sequence shown here is derived from an EMBL/GenBank/DDBJ whole genome shotgun (WGS) entry which is preliminary data.</text>
</comment>
<accession>A0A9P9YZM7</accession>
<organism evidence="2 3">
    <name type="scientific">Drosophila gunungcola</name>
    <name type="common">fruit fly</name>
    <dbReference type="NCBI Taxonomy" id="103775"/>
    <lineage>
        <taxon>Eukaryota</taxon>
        <taxon>Metazoa</taxon>
        <taxon>Ecdysozoa</taxon>
        <taxon>Arthropoda</taxon>
        <taxon>Hexapoda</taxon>
        <taxon>Insecta</taxon>
        <taxon>Pterygota</taxon>
        <taxon>Neoptera</taxon>
        <taxon>Endopterygota</taxon>
        <taxon>Diptera</taxon>
        <taxon>Brachycera</taxon>
        <taxon>Muscomorpha</taxon>
        <taxon>Ephydroidea</taxon>
        <taxon>Drosophilidae</taxon>
        <taxon>Drosophila</taxon>
        <taxon>Sophophora</taxon>
    </lineage>
</organism>
<proteinExistence type="predicted"/>
<feature type="transmembrane region" description="Helical" evidence="1">
    <location>
        <begin position="62"/>
        <end position="84"/>
    </location>
</feature>
<evidence type="ECO:0000313" key="3">
    <source>
        <dbReference type="Proteomes" id="UP001059596"/>
    </source>
</evidence>
<keyword evidence="1" id="KW-0472">Membrane</keyword>
<dbReference type="EMBL" id="JAMKOV010000001">
    <property type="protein sequence ID" value="KAI8046036.1"/>
    <property type="molecule type" value="Genomic_DNA"/>
</dbReference>
<evidence type="ECO:0000256" key="1">
    <source>
        <dbReference type="SAM" id="Phobius"/>
    </source>
</evidence>
<gene>
    <name evidence="2" type="ORF">M5D96_002236</name>
</gene>
<name>A0A9P9YZM7_9MUSC</name>
<reference evidence="2" key="1">
    <citation type="journal article" date="2023" name="Genome Biol. Evol.">
        <title>Long-read-based Genome Assembly of Drosophila gunungcola Reveals Fewer Chemosensory Genes in Flower-breeding Species.</title>
        <authorList>
            <person name="Negi A."/>
            <person name="Liao B.Y."/>
            <person name="Yeh S.D."/>
        </authorList>
    </citation>
    <scope>NUCLEOTIDE SEQUENCE</scope>
    <source>
        <strain evidence="2">Sukarami</strain>
    </source>
</reference>
<evidence type="ECO:0000313" key="2">
    <source>
        <dbReference type="EMBL" id="KAI8046036.1"/>
    </source>
</evidence>
<keyword evidence="1" id="KW-1133">Transmembrane helix</keyword>
<sequence length="98" mass="10535">MAGPSSSSSDCLDNCWANSSWSNKSKHSSQLKGIEGGYLAPAATQTSIHHTHTHNNRRRHCWLLLLLPLLWVIAGMAGVAVGALPLPLALLPSMPQRV</sequence>
<keyword evidence="1" id="KW-0812">Transmembrane</keyword>
<protein>
    <submittedName>
        <fullName evidence="2">Uncharacterized protein</fullName>
    </submittedName>
</protein>
<keyword evidence="3" id="KW-1185">Reference proteome</keyword>